<dbReference type="PROSITE" id="PS50093">
    <property type="entry name" value="PKD"/>
    <property type="match status" value="2"/>
</dbReference>
<dbReference type="InterPro" id="IPR013783">
    <property type="entry name" value="Ig-like_fold"/>
</dbReference>
<dbReference type="Gene3D" id="2.60.40.10">
    <property type="entry name" value="Immunoglobulins"/>
    <property type="match status" value="2"/>
</dbReference>
<dbReference type="InterPro" id="IPR000601">
    <property type="entry name" value="PKD_dom"/>
</dbReference>
<name>X0VCE9_9ZZZZ</name>
<dbReference type="Pfam" id="PF00801">
    <property type="entry name" value="PKD"/>
    <property type="match status" value="1"/>
</dbReference>
<accession>X0VCE9</accession>
<feature type="domain" description="PKD" evidence="1">
    <location>
        <begin position="123"/>
        <end position="184"/>
    </location>
</feature>
<dbReference type="SUPFAM" id="SSF49299">
    <property type="entry name" value="PKD domain"/>
    <property type="match status" value="2"/>
</dbReference>
<reference evidence="2" key="1">
    <citation type="journal article" date="2014" name="Front. Microbiol.">
        <title>High frequency of phylogenetically diverse reductive dehalogenase-homologous genes in deep subseafloor sedimentary metagenomes.</title>
        <authorList>
            <person name="Kawai M."/>
            <person name="Futagami T."/>
            <person name="Toyoda A."/>
            <person name="Takaki Y."/>
            <person name="Nishi S."/>
            <person name="Hori S."/>
            <person name="Arai W."/>
            <person name="Tsubouchi T."/>
            <person name="Morono Y."/>
            <person name="Uchiyama I."/>
            <person name="Ito T."/>
            <person name="Fujiyama A."/>
            <person name="Inagaki F."/>
            <person name="Takami H."/>
        </authorList>
    </citation>
    <scope>NUCLEOTIDE SEQUENCE</scope>
    <source>
        <strain evidence="2">Expedition CK06-06</strain>
    </source>
</reference>
<feature type="domain" description="PKD" evidence="1">
    <location>
        <begin position="30"/>
        <end position="66"/>
    </location>
</feature>
<dbReference type="Pfam" id="PF18911">
    <property type="entry name" value="PKD_4"/>
    <property type="match status" value="1"/>
</dbReference>
<gene>
    <name evidence="2" type="ORF">S01H1_42868</name>
</gene>
<proteinExistence type="predicted"/>
<sequence>PHLVAWAGEAVTLDATRSWHVAGAEHIGRYEWRLTDGSTAKGATVRHKYDKPGHYSEILKITDDTGRVDYDFAVVQVFDKSKPLPVPPAIHAACWPTMGVKVGDEVTFKVRSFALKSDEGRETWDFGDGTKAVYTRSDGNVKKLARDGYAITKHRYAKAGHYIISVWRTNDRGQRATCRLHLVVGLRGGVLDVSGNRGEYKVRYVSKSDT</sequence>
<feature type="non-terminal residue" evidence="2">
    <location>
        <position position="1"/>
    </location>
</feature>
<protein>
    <recommendedName>
        <fullName evidence="1">PKD domain-containing protein</fullName>
    </recommendedName>
</protein>
<evidence type="ECO:0000259" key="1">
    <source>
        <dbReference type="PROSITE" id="PS50093"/>
    </source>
</evidence>
<organism evidence="2">
    <name type="scientific">marine sediment metagenome</name>
    <dbReference type="NCBI Taxonomy" id="412755"/>
    <lineage>
        <taxon>unclassified sequences</taxon>
        <taxon>metagenomes</taxon>
        <taxon>ecological metagenomes</taxon>
    </lineage>
</organism>
<dbReference type="CDD" id="cd00146">
    <property type="entry name" value="PKD"/>
    <property type="match status" value="1"/>
</dbReference>
<evidence type="ECO:0000313" key="2">
    <source>
        <dbReference type="EMBL" id="GAG10168.1"/>
    </source>
</evidence>
<dbReference type="EMBL" id="BARS01027280">
    <property type="protein sequence ID" value="GAG10168.1"/>
    <property type="molecule type" value="Genomic_DNA"/>
</dbReference>
<dbReference type="AlphaFoldDB" id="X0VCE9"/>
<dbReference type="InterPro" id="IPR035986">
    <property type="entry name" value="PKD_dom_sf"/>
</dbReference>
<comment type="caution">
    <text evidence="2">The sequence shown here is derived from an EMBL/GenBank/DDBJ whole genome shotgun (WGS) entry which is preliminary data.</text>
</comment>